<reference evidence="7" key="2">
    <citation type="submission" date="2004-02" db="EMBL/GenBank/DDBJ databases">
        <authorList>
            <consortium name="Genoscope"/>
            <consortium name="Whitehead Institute Centre for Genome Research"/>
        </authorList>
    </citation>
    <scope>NUCLEOTIDE SEQUENCE</scope>
</reference>
<dbReference type="GO" id="GO:0006364">
    <property type="term" value="P:rRNA processing"/>
    <property type="evidence" value="ECO:0007669"/>
    <property type="project" value="UniProtKB-KW"/>
</dbReference>
<keyword evidence="2" id="KW-0698">rRNA processing</keyword>
<dbReference type="SMART" id="SM00967">
    <property type="entry name" value="SpoU_sub_bind"/>
    <property type="match status" value="1"/>
</dbReference>
<dbReference type="Gene3D" id="3.30.1330.30">
    <property type="match status" value="1"/>
</dbReference>
<evidence type="ECO:0000256" key="2">
    <source>
        <dbReference type="ARBA" id="ARBA00022552"/>
    </source>
</evidence>
<dbReference type="InterPro" id="IPR053888">
    <property type="entry name" value="MRM3-like_sub_bind"/>
</dbReference>
<dbReference type="Pfam" id="PF00588">
    <property type="entry name" value="SpoU_methylase"/>
    <property type="match status" value="1"/>
</dbReference>
<comment type="similarity">
    <text evidence="1">Belongs to the class IV-like SAM-binding methyltransferase superfamily. RNA methyltransferase TrmH family.</text>
</comment>
<evidence type="ECO:0000256" key="5">
    <source>
        <dbReference type="SAM" id="MobiDB-lite"/>
    </source>
</evidence>
<keyword evidence="3" id="KW-0489">Methyltransferase</keyword>
<dbReference type="SUPFAM" id="SSF75217">
    <property type="entry name" value="alpha/beta knot"/>
    <property type="match status" value="1"/>
</dbReference>
<feature type="compositionally biased region" description="Polar residues" evidence="5">
    <location>
        <begin position="30"/>
        <end position="41"/>
    </location>
</feature>
<dbReference type="SUPFAM" id="SSF55315">
    <property type="entry name" value="L30e-like"/>
    <property type="match status" value="1"/>
</dbReference>
<dbReference type="InterPro" id="IPR013123">
    <property type="entry name" value="SpoU_subst-bd"/>
</dbReference>
<feature type="region of interest" description="Disordered" evidence="5">
    <location>
        <begin position="310"/>
        <end position="331"/>
    </location>
</feature>
<dbReference type="AlphaFoldDB" id="Q4RRM8"/>
<dbReference type="InterPro" id="IPR029028">
    <property type="entry name" value="Alpha/beta_knot_MTases"/>
</dbReference>
<proteinExistence type="inferred from homology"/>
<evidence type="ECO:0000256" key="4">
    <source>
        <dbReference type="ARBA" id="ARBA00022679"/>
    </source>
</evidence>
<feature type="region of interest" description="Disordered" evidence="5">
    <location>
        <begin position="22"/>
        <end position="41"/>
    </location>
</feature>
<protein>
    <submittedName>
        <fullName evidence="7">(spotted green pufferfish) hypothetical protein</fullName>
    </submittedName>
</protein>
<dbReference type="InterPro" id="IPR029064">
    <property type="entry name" value="Ribosomal_eL30-like_sf"/>
</dbReference>
<evidence type="ECO:0000256" key="3">
    <source>
        <dbReference type="ARBA" id="ARBA00022603"/>
    </source>
</evidence>
<dbReference type="GO" id="GO:0008173">
    <property type="term" value="F:RNA methyltransferase activity"/>
    <property type="evidence" value="ECO:0007669"/>
    <property type="project" value="InterPro"/>
</dbReference>
<comment type="caution">
    <text evidence="7">The sequence shown here is derived from an EMBL/GenBank/DDBJ whole genome shotgun (WGS) entry which is preliminary data.</text>
</comment>
<gene>
    <name evidence="7" type="ORF">GSTENG00030099001</name>
</gene>
<dbReference type="OrthoDB" id="270651at2759"/>
<organism evidence="7">
    <name type="scientific">Tetraodon nigroviridis</name>
    <name type="common">Spotted green pufferfish</name>
    <name type="synonym">Chelonodon nigroviridis</name>
    <dbReference type="NCBI Taxonomy" id="99883"/>
    <lineage>
        <taxon>Eukaryota</taxon>
        <taxon>Metazoa</taxon>
        <taxon>Chordata</taxon>
        <taxon>Craniata</taxon>
        <taxon>Vertebrata</taxon>
        <taxon>Euteleostomi</taxon>
        <taxon>Actinopterygii</taxon>
        <taxon>Neopterygii</taxon>
        <taxon>Teleostei</taxon>
        <taxon>Neoteleostei</taxon>
        <taxon>Acanthomorphata</taxon>
        <taxon>Eupercaria</taxon>
        <taxon>Tetraodontiformes</taxon>
        <taxon>Tetradontoidea</taxon>
        <taxon>Tetraodontidae</taxon>
        <taxon>Tetraodon</taxon>
    </lineage>
</organism>
<feature type="domain" description="RNA 2-O ribose methyltransferase substrate binding" evidence="6">
    <location>
        <begin position="115"/>
        <end position="186"/>
    </location>
</feature>
<evidence type="ECO:0000256" key="1">
    <source>
        <dbReference type="ARBA" id="ARBA00007228"/>
    </source>
</evidence>
<evidence type="ECO:0000313" key="7">
    <source>
        <dbReference type="EMBL" id="CAG08954.1"/>
    </source>
</evidence>
<dbReference type="GO" id="GO:0005737">
    <property type="term" value="C:cytoplasm"/>
    <property type="evidence" value="ECO:0007669"/>
    <property type="project" value="UniProtKB-ARBA"/>
</dbReference>
<dbReference type="GO" id="GO:0032259">
    <property type="term" value="P:methylation"/>
    <property type="evidence" value="ECO:0007669"/>
    <property type="project" value="UniProtKB-KW"/>
</dbReference>
<dbReference type="GO" id="GO:0003723">
    <property type="term" value="F:RNA binding"/>
    <property type="evidence" value="ECO:0007669"/>
    <property type="project" value="InterPro"/>
</dbReference>
<dbReference type="Pfam" id="PF22435">
    <property type="entry name" value="MRM3-like_sub_bind"/>
    <property type="match status" value="1"/>
</dbReference>
<dbReference type="PANTHER" id="PTHR43191:SF2">
    <property type="entry name" value="RRNA METHYLTRANSFERASE 3, MITOCHONDRIAL"/>
    <property type="match status" value="1"/>
</dbReference>
<reference evidence="7" key="1">
    <citation type="journal article" date="2004" name="Nature">
        <title>Genome duplication in the teleost fish Tetraodon nigroviridis reveals the early vertebrate proto-karyotype.</title>
        <authorList>
            <person name="Jaillon O."/>
            <person name="Aury J.-M."/>
            <person name="Brunet F."/>
            <person name="Petit J.-L."/>
            <person name="Stange-Thomann N."/>
            <person name="Mauceli E."/>
            <person name="Bouneau L."/>
            <person name="Fischer C."/>
            <person name="Ozouf-Costaz C."/>
            <person name="Bernot A."/>
            <person name="Nicaud S."/>
            <person name="Jaffe D."/>
            <person name="Fisher S."/>
            <person name="Lutfalla G."/>
            <person name="Dossat C."/>
            <person name="Segurens B."/>
            <person name="Dasilva C."/>
            <person name="Salanoubat M."/>
            <person name="Levy M."/>
            <person name="Boudet N."/>
            <person name="Castellano S."/>
            <person name="Anthouard V."/>
            <person name="Jubin C."/>
            <person name="Castelli V."/>
            <person name="Katinka M."/>
            <person name="Vacherie B."/>
            <person name="Biemont C."/>
            <person name="Skalli Z."/>
            <person name="Cattolico L."/>
            <person name="Poulain J."/>
            <person name="De Berardinis V."/>
            <person name="Cruaud C."/>
            <person name="Duprat S."/>
            <person name="Brottier P."/>
            <person name="Coutanceau J.-P."/>
            <person name="Gouzy J."/>
            <person name="Parra G."/>
            <person name="Lardier G."/>
            <person name="Chapple C."/>
            <person name="McKernan K.J."/>
            <person name="McEwan P."/>
            <person name="Bosak S."/>
            <person name="Kellis M."/>
            <person name="Volff J.-N."/>
            <person name="Guigo R."/>
            <person name="Zody M.C."/>
            <person name="Mesirov J."/>
            <person name="Lindblad-Toh K."/>
            <person name="Birren B."/>
            <person name="Nusbaum C."/>
            <person name="Kahn D."/>
            <person name="Robinson-Rechavi M."/>
            <person name="Laudet V."/>
            <person name="Schachter V."/>
            <person name="Quetier F."/>
            <person name="Saurin W."/>
            <person name="Scarpelli C."/>
            <person name="Wincker P."/>
            <person name="Lander E.S."/>
            <person name="Weissenbach J."/>
            <person name="Roest Crollius H."/>
        </authorList>
    </citation>
    <scope>NUCLEOTIDE SEQUENCE [LARGE SCALE GENOMIC DNA]</scope>
</reference>
<dbReference type="InterPro" id="IPR051259">
    <property type="entry name" value="rRNA_Methyltransferase"/>
</dbReference>
<evidence type="ECO:0000259" key="6">
    <source>
        <dbReference type="SMART" id="SM00967"/>
    </source>
</evidence>
<dbReference type="PANTHER" id="PTHR43191">
    <property type="entry name" value="RRNA METHYLTRANSFERASE 3"/>
    <property type="match status" value="1"/>
</dbReference>
<dbReference type="InterPro" id="IPR001537">
    <property type="entry name" value="SpoU_MeTrfase"/>
</dbReference>
<dbReference type="InterPro" id="IPR029026">
    <property type="entry name" value="tRNA_m1G_MTases_N"/>
</dbReference>
<feature type="non-terminal residue" evidence="7">
    <location>
        <position position="1"/>
    </location>
</feature>
<feature type="non-terminal residue" evidence="7">
    <location>
        <position position="437"/>
    </location>
</feature>
<sequence>VESRRYVRGLRRKPVRVIVPEGEPGKVSKETPQFQPGGQNIRSKTDVKAAAQTRRVAENDVITARNTVKVVHVTVTKEQIDDLRYERALPGDKRLGRLVSIARSRTFREHQGKILLEGRRLICDALDAGAVPQMVFFSTADRLRELPLDKLRRATLIKVKNEDIKVWSDLVTPQGVIAIFSRPDPLTFPDRRPSVPLSLVCDNIRDPGNLGTMLRCAAAAGCRDVLLTKGISRIKKRASPTVRWVSLKLIPFFFKPTGCVDVWEPKVLRAAMGAHFRLPILPSLAWNDIESRLTEALTVHIADSSCGSHASQEMADGSASHKPSRAGDFGWVSTRGKTKNMRYEEYDSDSDGEDEEHHPRVDSKLYHENWAQTPAALVIGGETHGVSPEAVRLAGKTGGHRLFIPIVPNVDSLNSAMAASILLFEGRRQLLQRMQSV</sequence>
<accession>Q4RRM8</accession>
<keyword evidence="4" id="KW-0808">Transferase</keyword>
<name>Q4RRM8_TETNG</name>
<dbReference type="KEGG" id="tng:GSTEN00030099G001"/>
<dbReference type="Gene3D" id="3.40.1280.10">
    <property type="match status" value="1"/>
</dbReference>
<dbReference type="CDD" id="cd18106">
    <property type="entry name" value="SpoU-like_RNMTL1"/>
    <property type="match status" value="1"/>
</dbReference>
<dbReference type="EMBL" id="CAAE01015002">
    <property type="protein sequence ID" value="CAG08954.1"/>
    <property type="molecule type" value="Genomic_DNA"/>
</dbReference>